<protein>
    <recommendedName>
        <fullName evidence="2">Amidase domain-containing protein</fullName>
    </recommendedName>
</protein>
<reference evidence="3" key="1">
    <citation type="submission" date="2019-12" db="EMBL/GenBank/DDBJ databases">
        <title>Actinomadura physcomitrii sp. nov., a novel actinomycete isolated from moss [Physcomitrium sphaericum (Ludw) Fuernr].</title>
        <authorList>
            <person name="Zhuang X."/>
        </authorList>
    </citation>
    <scope>NUCLEOTIDE SEQUENCE [LARGE SCALE GENOMIC DNA]</scope>
    <source>
        <strain evidence="3">LD22</strain>
    </source>
</reference>
<name>A0A6I4MMB9_9ACTN</name>
<dbReference type="InterPro" id="IPR023631">
    <property type="entry name" value="Amidase_dom"/>
</dbReference>
<dbReference type="Gene3D" id="3.90.1300.10">
    <property type="entry name" value="Amidase signature (AS) domain"/>
    <property type="match status" value="1"/>
</dbReference>
<organism evidence="3 4">
    <name type="scientific">Actinomadura physcomitrii</name>
    <dbReference type="NCBI Taxonomy" id="2650748"/>
    <lineage>
        <taxon>Bacteria</taxon>
        <taxon>Bacillati</taxon>
        <taxon>Actinomycetota</taxon>
        <taxon>Actinomycetes</taxon>
        <taxon>Streptosporangiales</taxon>
        <taxon>Thermomonosporaceae</taxon>
        <taxon>Actinomadura</taxon>
    </lineage>
</organism>
<dbReference type="AlphaFoldDB" id="A0A6I4MMB9"/>
<evidence type="ECO:0000313" key="4">
    <source>
        <dbReference type="Proteomes" id="UP000462055"/>
    </source>
</evidence>
<keyword evidence="4" id="KW-1185">Reference proteome</keyword>
<evidence type="ECO:0000256" key="1">
    <source>
        <dbReference type="SAM" id="MobiDB-lite"/>
    </source>
</evidence>
<feature type="compositionally biased region" description="Basic residues" evidence="1">
    <location>
        <begin position="1"/>
        <end position="12"/>
    </location>
</feature>
<evidence type="ECO:0000313" key="3">
    <source>
        <dbReference type="EMBL" id="MWA07012.1"/>
    </source>
</evidence>
<dbReference type="EMBL" id="WBMS02000061">
    <property type="protein sequence ID" value="MWA07012.1"/>
    <property type="molecule type" value="Genomic_DNA"/>
</dbReference>
<dbReference type="Pfam" id="PF01425">
    <property type="entry name" value="Amidase"/>
    <property type="match status" value="1"/>
</dbReference>
<accession>A0A6I4MMB9</accession>
<dbReference type="SUPFAM" id="SSF75304">
    <property type="entry name" value="Amidase signature (AS) enzymes"/>
    <property type="match status" value="1"/>
</dbReference>
<gene>
    <name evidence="3" type="ORF">F8568_043075</name>
</gene>
<feature type="region of interest" description="Disordered" evidence="1">
    <location>
        <begin position="161"/>
        <end position="185"/>
    </location>
</feature>
<dbReference type="InterPro" id="IPR036928">
    <property type="entry name" value="AS_sf"/>
</dbReference>
<evidence type="ECO:0000259" key="2">
    <source>
        <dbReference type="Pfam" id="PF01425"/>
    </source>
</evidence>
<proteinExistence type="predicted"/>
<comment type="caution">
    <text evidence="3">The sequence shown here is derived from an EMBL/GenBank/DDBJ whole genome shotgun (WGS) entry which is preliminary data.</text>
</comment>
<sequence>MLRTRRCARNPRHTLSPEDISGGEAAPMRTLAADLIDLARKMRSGEASPVELLQDTQLRIVRTNGGPPTTARAPDAINAWVRLYPDRALEAAAAADTRLARDPSATPLLCGIPIGLKDVLGVRVLPLTGSSAVLADHKAEEDTAQHGNGCAKRQWCWSGIRTPTSSRPEAPRTNAETPGIRHGRRAAPRRPWLRAWFLRHSGRTPPAHCASPRPCAA</sequence>
<feature type="domain" description="Amidase" evidence="2">
    <location>
        <begin position="73"/>
        <end position="142"/>
    </location>
</feature>
<feature type="region of interest" description="Disordered" evidence="1">
    <location>
        <begin position="1"/>
        <end position="24"/>
    </location>
</feature>
<dbReference type="Proteomes" id="UP000462055">
    <property type="component" value="Unassembled WGS sequence"/>
</dbReference>